<organism evidence="3 4">
    <name type="scientific">Humicola insolens</name>
    <name type="common">Soft-rot fungus</name>
    <dbReference type="NCBI Taxonomy" id="85995"/>
    <lineage>
        <taxon>Eukaryota</taxon>
        <taxon>Fungi</taxon>
        <taxon>Dikarya</taxon>
        <taxon>Ascomycota</taxon>
        <taxon>Pezizomycotina</taxon>
        <taxon>Sordariomycetes</taxon>
        <taxon>Sordariomycetidae</taxon>
        <taxon>Sordariales</taxon>
        <taxon>Chaetomiaceae</taxon>
        <taxon>Mycothermus</taxon>
    </lineage>
</organism>
<feature type="compositionally biased region" description="Basic and acidic residues" evidence="1">
    <location>
        <begin position="54"/>
        <end position="69"/>
    </location>
</feature>
<evidence type="ECO:0000256" key="1">
    <source>
        <dbReference type="SAM" id="MobiDB-lite"/>
    </source>
</evidence>
<feature type="domain" description="CBM21" evidence="2">
    <location>
        <begin position="265"/>
        <end position="379"/>
    </location>
</feature>
<dbReference type="Gene3D" id="2.60.40.2440">
    <property type="entry name" value="Carbohydrate binding type-21 domain"/>
    <property type="match status" value="1"/>
</dbReference>
<protein>
    <recommendedName>
        <fullName evidence="2">CBM21 domain-containing protein</fullName>
    </recommendedName>
</protein>
<dbReference type="InterPro" id="IPR005036">
    <property type="entry name" value="CBM21_dom"/>
</dbReference>
<feature type="compositionally biased region" description="Polar residues" evidence="1">
    <location>
        <begin position="111"/>
        <end position="134"/>
    </location>
</feature>
<keyword evidence="4" id="KW-1185">Reference proteome</keyword>
<evidence type="ECO:0000259" key="2">
    <source>
        <dbReference type="PROSITE" id="PS51159"/>
    </source>
</evidence>
<feature type="compositionally biased region" description="Low complexity" evidence="1">
    <location>
        <begin position="525"/>
        <end position="536"/>
    </location>
</feature>
<evidence type="ECO:0000313" key="4">
    <source>
        <dbReference type="Proteomes" id="UP001583172"/>
    </source>
</evidence>
<feature type="region of interest" description="Disordered" evidence="1">
    <location>
        <begin position="390"/>
        <end position="427"/>
    </location>
</feature>
<evidence type="ECO:0000313" key="3">
    <source>
        <dbReference type="EMBL" id="KAL1838166.1"/>
    </source>
</evidence>
<dbReference type="PANTHER" id="PTHR12307:SF36">
    <property type="entry name" value="GLYCOGEN-BINDING SUBUNIT 76A"/>
    <property type="match status" value="1"/>
</dbReference>
<dbReference type="InterPro" id="IPR038175">
    <property type="entry name" value="CBM21_dom_sf"/>
</dbReference>
<feature type="compositionally biased region" description="Low complexity" evidence="1">
    <location>
        <begin position="586"/>
        <end position="599"/>
    </location>
</feature>
<feature type="region of interest" description="Disordered" evidence="1">
    <location>
        <begin position="572"/>
        <end position="674"/>
    </location>
</feature>
<feature type="region of interest" description="Disordered" evidence="1">
    <location>
        <begin position="1"/>
        <end position="198"/>
    </location>
</feature>
<comment type="caution">
    <text evidence="3">The sequence shown here is derived from an EMBL/GenBank/DDBJ whole genome shotgun (WGS) entry which is preliminary data.</text>
</comment>
<dbReference type="Proteomes" id="UP001583172">
    <property type="component" value="Unassembled WGS sequence"/>
</dbReference>
<dbReference type="Pfam" id="PF03370">
    <property type="entry name" value="CBM_21"/>
    <property type="match status" value="1"/>
</dbReference>
<feature type="compositionally biased region" description="Low complexity" evidence="1">
    <location>
        <begin position="140"/>
        <end position="151"/>
    </location>
</feature>
<dbReference type="InterPro" id="IPR050782">
    <property type="entry name" value="PP1_regulatory_subunit_3"/>
</dbReference>
<dbReference type="PROSITE" id="PS51159">
    <property type="entry name" value="CBM21"/>
    <property type="match status" value="1"/>
</dbReference>
<name>A0ABR3V9Q6_HUMIN</name>
<gene>
    <name evidence="3" type="ORF">VTJ49DRAFT_2968</name>
</gene>
<dbReference type="PANTHER" id="PTHR12307">
    <property type="entry name" value="PROTEIN PHOSPHATASE 1 REGULATORY SUBUNIT"/>
    <property type="match status" value="1"/>
</dbReference>
<accession>A0ABR3V9Q6</accession>
<reference evidence="3 4" key="1">
    <citation type="journal article" date="2024" name="Commun. Biol.">
        <title>Comparative genomic analysis of thermophilic fungi reveals convergent evolutionary adaptations and gene losses.</title>
        <authorList>
            <person name="Steindorff A.S."/>
            <person name="Aguilar-Pontes M.V."/>
            <person name="Robinson A.J."/>
            <person name="Andreopoulos B."/>
            <person name="LaButti K."/>
            <person name="Kuo A."/>
            <person name="Mondo S."/>
            <person name="Riley R."/>
            <person name="Otillar R."/>
            <person name="Haridas S."/>
            <person name="Lipzen A."/>
            <person name="Grimwood J."/>
            <person name="Schmutz J."/>
            <person name="Clum A."/>
            <person name="Reid I.D."/>
            <person name="Moisan M.C."/>
            <person name="Butler G."/>
            <person name="Nguyen T.T.M."/>
            <person name="Dewar K."/>
            <person name="Conant G."/>
            <person name="Drula E."/>
            <person name="Henrissat B."/>
            <person name="Hansel C."/>
            <person name="Singer S."/>
            <person name="Hutchinson M.I."/>
            <person name="de Vries R.P."/>
            <person name="Natvig D.O."/>
            <person name="Powell A.J."/>
            <person name="Tsang A."/>
            <person name="Grigoriev I.V."/>
        </authorList>
    </citation>
    <scope>NUCLEOTIDE SEQUENCE [LARGE SCALE GENOMIC DNA]</scope>
    <source>
        <strain evidence="3 4">CBS 620.91</strain>
    </source>
</reference>
<dbReference type="EMBL" id="JAZGSY010000233">
    <property type="protein sequence ID" value="KAL1838166.1"/>
    <property type="molecule type" value="Genomic_DNA"/>
</dbReference>
<sequence length="701" mass="75636">MGQHSSDASPEDSRAMNAPSSVRQSPPPVTGDRGMPNGAIMSPPDSASDDEGPSEARSRGIENLKELHDAISQIPEQRARRPESPDEKVVPSSGGRDAPSNLKNGDGMRYSFSTTSLNELANGNQRRFTHTRSATEPRISLSKSTSSSSTGSEEETDEEKLYKPQMVRKKSGELVRPALRPPSRRRPSSMPGTPTYSKAVHFDSHLEHVRHFLQVDRPLAVSAGSSPIDNYDSDTEYPFSGDERSAGQSLPFEWELVMTKFPVETPARKAQPVRLERVWLSTDQKSLIGSVAVANLAFHKFVACRFTLDYWKTTSEVAAEYVCEVRPAETPFGQDRFQFSIKLSDLANLELKTLYFCIRYSVNGQEHWDNNYGTNFQVDFRKKFLPQNGKRGMAGAASRPFGGLPKSNRSSSHKPRRTSNVDEDFAASDASTLGKSIQDYLGESRSHGVKLKPVKSAGDLPSDNLSVGISGPSGQFAQRYDFSSSLSRAIQSAKSDNAARSEGLYMKPPKKPEPLAAVKTGTEHGAQTTGAAPGAASSRSPLSIAPLVDSPSAGISSATLRCAGPLRNRWEFESKKSTHPRHHTPSEGGSSTASSEGSPVQAANYLHTHSGTQHHSLHPNDPTLYLLPGPALRRGGSSPVGSPPTPSSSPALGRPATAPVPAGADFGALASSSPSDYYYQHSHDRFPFYGPDAYASAAIKG</sequence>
<proteinExistence type="predicted"/>
<feature type="region of interest" description="Disordered" evidence="1">
    <location>
        <begin position="495"/>
        <end position="543"/>
    </location>
</feature>
<feature type="compositionally biased region" description="Basic and acidic residues" evidence="1">
    <location>
        <begin position="77"/>
        <end position="89"/>
    </location>
</feature>